<proteinExistence type="predicted"/>
<accession>A0A0A1RYJ1</accession>
<organism evidence="3 5">
    <name type="scientific">Paraclostridium sordellii</name>
    <name type="common">Clostridium sordellii</name>
    <dbReference type="NCBI Taxonomy" id="1505"/>
    <lineage>
        <taxon>Bacteria</taxon>
        <taxon>Bacillati</taxon>
        <taxon>Bacillota</taxon>
        <taxon>Clostridia</taxon>
        <taxon>Peptostreptococcales</taxon>
        <taxon>Peptostreptococcaceae</taxon>
        <taxon>Paraclostridium</taxon>
    </lineage>
</organism>
<dbReference type="EMBL" id="LN679998">
    <property type="protein sequence ID" value="CEJ73111.1"/>
    <property type="molecule type" value="Genomic_DNA"/>
</dbReference>
<gene>
    <name evidence="1" type="ORF">ATCC9714_09991</name>
    <name evidence="3" type="ORF">R28058_06471</name>
    <name evidence="2" type="ORF">UMC4404_06341</name>
</gene>
<dbReference type="InterPro" id="IPR025063">
    <property type="entry name" value="DUF4004"/>
</dbReference>
<evidence type="ECO:0000313" key="2">
    <source>
        <dbReference type="EMBL" id="CEO32654.1"/>
    </source>
</evidence>
<evidence type="ECO:0000313" key="6">
    <source>
        <dbReference type="Proteomes" id="UP000049685"/>
    </source>
</evidence>
<dbReference type="AlphaFoldDB" id="A0A0A1RYJ1"/>
<dbReference type="OrthoDB" id="1648298at2"/>
<evidence type="ECO:0000313" key="5">
    <source>
        <dbReference type="Proteomes" id="UP000049127"/>
    </source>
</evidence>
<sequence>MEENLISKKELLEVTNISYGQLYRWKRKKIIPEEWFIKKSSFTGQETYLPKDKILERIEYILSMKDEISLDDMANMFAKSDSDKKFDIDIIMAKNAICESTKNIFEQITNVKYIGKKEILILSIIEKYLIKSVITLEELKQVVSVINNGFDVLYNEESKIFLFRKLGIPFVVGCKSYKDVFFEEDMVKILEIDVIREISEMGRKII</sequence>
<dbReference type="EMBL" id="CDNY01000003">
    <property type="protein sequence ID" value="CEO32654.1"/>
    <property type="molecule type" value="Genomic_DNA"/>
</dbReference>
<evidence type="ECO:0000313" key="4">
    <source>
        <dbReference type="Proteomes" id="UP000032811"/>
    </source>
</evidence>
<evidence type="ECO:0000313" key="1">
    <source>
        <dbReference type="EMBL" id="CEJ73111.1"/>
    </source>
</evidence>
<keyword evidence="4" id="KW-1185">Reference proteome</keyword>
<reference evidence="5 6" key="2">
    <citation type="submission" date="2015-01" db="EMBL/GenBank/DDBJ databases">
        <authorList>
            <person name="Aslett A.Martin."/>
            <person name="De Silva Nishadi"/>
        </authorList>
    </citation>
    <scope>NUCLEOTIDE SEQUENCE [LARGE SCALE GENOMIC DNA]</scope>
    <source>
        <strain evidence="3 5">R28058</strain>
        <strain evidence="6">UMC4404</strain>
    </source>
</reference>
<dbReference type="EMBL" id="CEKZ01000003">
    <property type="protein sequence ID" value="CEQ02914.1"/>
    <property type="molecule type" value="Genomic_DNA"/>
</dbReference>
<dbReference type="Proteomes" id="UP000049127">
    <property type="component" value="Unassembled WGS sequence"/>
</dbReference>
<reference evidence="2" key="1">
    <citation type="submission" date="2015-01" db="EMBL/GenBank/DDBJ databases">
        <authorList>
            <person name="Aslett M.A."/>
            <person name="De Silva N."/>
        </authorList>
    </citation>
    <scope>NUCLEOTIDE SEQUENCE</scope>
    <source>
        <strain evidence="1 4">ATCC9714</strain>
        <strain evidence="2">UMC4404</strain>
    </source>
</reference>
<evidence type="ECO:0008006" key="7">
    <source>
        <dbReference type="Google" id="ProtNLM"/>
    </source>
</evidence>
<protein>
    <recommendedName>
        <fullName evidence="7">DUF4004 family protein</fullName>
    </recommendedName>
</protein>
<name>A0A0A1RYJ1_PARSO</name>
<dbReference type="Proteomes" id="UP000032811">
    <property type="component" value="Chromosome 1"/>
</dbReference>
<dbReference type="RefSeq" id="WP_055341461.1">
    <property type="nucleotide sequence ID" value="NZ_CDLJ01000002.1"/>
</dbReference>
<dbReference type="Proteomes" id="UP000049685">
    <property type="component" value="Unassembled WGS sequence"/>
</dbReference>
<dbReference type="GeneID" id="97536863"/>
<evidence type="ECO:0000313" key="3">
    <source>
        <dbReference type="EMBL" id="CEQ02914.1"/>
    </source>
</evidence>
<dbReference type="Pfam" id="PF13171">
    <property type="entry name" value="DUF4004"/>
    <property type="match status" value="1"/>
</dbReference>